<evidence type="ECO:0000256" key="2">
    <source>
        <dbReference type="ARBA" id="ARBA00012438"/>
    </source>
</evidence>
<evidence type="ECO:0000256" key="4">
    <source>
        <dbReference type="ARBA" id="ARBA00022679"/>
    </source>
</evidence>
<dbReference type="Gene3D" id="3.30.450.20">
    <property type="entry name" value="PAS domain"/>
    <property type="match status" value="1"/>
</dbReference>
<feature type="transmembrane region" description="Helical" evidence="8">
    <location>
        <begin position="107"/>
        <end position="127"/>
    </location>
</feature>
<dbReference type="SMART" id="SM00388">
    <property type="entry name" value="HisKA"/>
    <property type="match status" value="1"/>
</dbReference>
<protein>
    <recommendedName>
        <fullName evidence="2">histidine kinase</fullName>
        <ecNumber evidence="2">2.7.13.3</ecNumber>
    </recommendedName>
</protein>
<keyword evidence="8" id="KW-0472">Membrane</keyword>
<proteinExistence type="predicted"/>
<dbReference type="Proteomes" id="UP000714915">
    <property type="component" value="Unassembled WGS sequence"/>
</dbReference>
<evidence type="ECO:0000256" key="5">
    <source>
        <dbReference type="ARBA" id="ARBA00022777"/>
    </source>
</evidence>
<dbReference type="PANTHER" id="PTHR43711">
    <property type="entry name" value="TWO-COMPONENT HISTIDINE KINASE"/>
    <property type="match status" value="1"/>
</dbReference>
<dbReference type="AlphaFoldDB" id="A0A955L9U5"/>
<comment type="caution">
    <text evidence="12">The sequence shown here is derived from an EMBL/GenBank/DDBJ whole genome shotgun (WGS) entry which is preliminary data.</text>
</comment>
<dbReference type="InterPro" id="IPR003594">
    <property type="entry name" value="HATPase_dom"/>
</dbReference>
<keyword evidence="5" id="KW-0418">Kinase</keyword>
<dbReference type="InterPro" id="IPR036890">
    <property type="entry name" value="HATPase_C_sf"/>
</dbReference>
<keyword evidence="7" id="KW-0175">Coiled coil</keyword>
<evidence type="ECO:0000259" key="9">
    <source>
        <dbReference type="PROSITE" id="PS50109"/>
    </source>
</evidence>
<dbReference type="SMART" id="SM00091">
    <property type="entry name" value="PAS"/>
    <property type="match status" value="1"/>
</dbReference>
<sequence length="617" mass="70544">MNPIEYIYLLLIGQRKINYEDHSNVRLLFSNIYSLIASVIILGYGVANLLEGFILTAFLEIVSGVILFILFLFGRFSREFDMFIWIKIGVVIALMLYAFLTGGSQGTGFLWIYAFPVAIFAISSSFIGLFSTLFFFSLLGLFYFFNILGFLQLPYEREEIKTFFLSVSVVTLIVYIYKVLQENSFSALDAQRKQLEIAKLNFDAELTQKKDTEKELEESLSKLKEQNELLNNTKTAMLNLLEDVNKEKQKSQEQAADLKKFEETVENASDHIVFTDVEGKILYANSAVSKTTGYDRKDIIGKTPRLWGGQMSPDFYKEFWNTIKVKKQTYKGELTNRRKNGELYTAEVQAFPVLDESGQVKFFVGIERDITKAKEVDKLKSEFVSVASHQLRTPATGVKWYAELILEGKAGKLTKKQKEYITEMYQSNERMLALINDLLNVSRIETGSKFEIQFSSVDIIDLVKNMVQEINKLASEKDVKVIMVKPQIKKLLVEIDKEKIFQVIKNLIDNGVKYSPSKSKVMVEVQDNQDQFIISVKDTGIGIPKDQSERIFEKFFRADNVLKAETDGTGLGLYIVKAIVEGHYGKVWFESNEDKGTTFFVSLPKKHISKENRVIQA</sequence>
<dbReference type="Gene3D" id="1.10.287.130">
    <property type="match status" value="1"/>
</dbReference>
<dbReference type="PRINTS" id="PR00344">
    <property type="entry name" value="BCTRLSENSOR"/>
</dbReference>
<dbReference type="InterPro" id="IPR000700">
    <property type="entry name" value="PAS-assoc_C"/>
</dbReference>
<feature type="domain" description="PAS" evidence="10">
    <location>
        <begin position="257"/>
        <end position="303"/>
    </location>
</feature>
<dbReference type="Pfam" id="PF13426">
    <property type="entry name" value="PAS_9"/>
    <property type="match status" value="1"/>
</dbReference>
<feature type="transmembrane region" description="Helical" evidence="8">
    <location>
        <begin position="133"/>
        <end position="151"/>
    </location>
</feature>
<keyword evidence="6" id="KW-0902">Two-component regulatory system</keyword>
<dbReference type="EC" id="2.7.13.3" evidence="2"/>
<dbReference type="NCBIfam" id="TIGR00229">
    <property type="entry name" value="sensory_box"/>
    <property type="match status" value="1"/>
</dbReference>
<reference evidence="12" key="2">
    <citation type="journal article" date="2021" name="Microbiome">
        <title>Successional dynamics and alternative stable states in a saline activated sludge microbial community over 9 years.</title>
        <authorList>
            <person name="Wang Y."/>
            <person name="Ye J."/>
            <person name="Ju F."/>
            <person name="Liu L."/>
            <person name="Boyd J.A."/>
            <person name="Deng Y."/>
            <person name="Parks D.H."/>
            <person name="Jiang X."/>
            <person name="Yin X."/>
            <person name="Woodcroft B.J."/>
            <person name="Tyson G.W."/>
            <person name="Hugenholtz P."/>
            <person name="Polz M.F."/>
            <person name="Zhang T."/>
        </authorList>
    </citation>
    <scope>NUCLEOTIDE SEQUENCE</scope>
    <source>
        <strain evidence="12">HKST-UBA09</strain>
    </source>
</reference>
<dbReference type="InterPro" id="IPR035965">
    <property type="entry name" value="PAS-like_dom_sf"/>
</dbReference>
<evidence type="ECO:0000256" key="6">
    <source>
        <dbReference type="ARBA" id="ARBA00023012"/>
    </source>
</evidence>
<organism evidence="12 13">
    <name type="scientific">Candidatus Dojkabacteria bacterium</name>
    <dbReference type="NCBI Taxonomy" id="2099670"/>
    <lineage>
        <taxon>Bacteria</taxon>
        <taxon>Candidatus Dojkabacteria</taxon>
    </lineage>
</organism>
<evidence type="ECO:0000256" key="1">
    <source>
        <dbReference type="ARBA" id="ARBA00000085"/>
    </source>
</evidence>
<evidence type="ECO:0000259" key="10">
    <source>
        <dbReference type="PROSITE" id="PS50112"/>
    </source>
</evidence>
<dbReference type="InterPro" id="IPR004358">
    <property type="entry name" value="Sig_transdc_His_kin-like_C"/>
</dbReference>
<evidence type="ECO:0000313" key="13">
    <source>
        <dbReference type="Proteomes" id="UP000714915"/>
    </source>
</evidence>
<evidence type="ECO:0000256" key="7">
    <source>
        <dbReference type="SAM" id="Coils"/>
    </source>
</evidence>
<evidence type="ECO:0000256" key="8">
    <source>
        <dbReference type="SAM" id="Phobius"/>
    </source>
</evidence>
<reference evidence="12" key="1">
    <citation type="submission" date="2020-04" db="EMBL/GenBank/DDBJ databases">
        <authorList>
            <person name="Zhang T."/>
        </authorList>
    </citation>
    <scope>NUCLEOTIDE SEQUENCE</scope>
    <source>
        <strain evidence="12">HKST-UBA09</strain>
    </source>
</reference>
<dbReference type="Pfam" id="PF00512">
    <property type="entry name" value="HisKA"/>
    <property type="match status" value="1"/>
</dbReference>
<feature type="transmembrane region" description="Helical" evidence="8">
    <location>
        <begin position="82"/>
        <end position="100"/>
    </location>
</feature>
<dbReference type="InterPro" id="IPR000014">
    <property type="entry name" value="PAS"/>
</dbReference>
<dbReference type="SUPFAM" id="SSF47384">
    <property type="entry name" value="Homodimeric domain of signal transducing histidine kinase"/>
    <property type="match status" value="1"/>
</dbReference>
<feature type="coiled-coil region" evidence="7">
    <location>
        <begin position="206"/>
        <end position="264"/>
    </location>
</feature>
<dbReference type="InterPro" id="IPR036097">
    <property type="entry name" value="HisK_dim/P_sf"/>
</dbReference>
<dbReference type="SMART" id="SM00086">
    <property type="entry name" value="PAC"/>
    <property type="match status" value="1"/>
</dbReference>
<dbReference type="InterPro" id="IPR003661">
    <property type="entry name" value="HisK_dim/P_dom"/>
</dbReference>
<dbReference type="GO" id="GO:0000155">
    <property type="term" value="F:phosphorelay sensor kinase activity"/>
    <property type="evidence" value="ECO:0007669"/>
    <property type="project" value="InterPro"/>
</dbReference>
<keyword evidence="8" id="KW-0812">Transmembrane</keyword>
<dbReference type="PROSITE" id="PS50113">
    <property type="entry name" value="PAC"/>
    <property type="match status" value="1"/>
</dbReference>
<evidence type="ECO:0000259" key="11">
    <source>
        <dbReference type="PROSITE" id="PS50113"/>
    </source>
</evidence>
<feature type="domain" description="PAC" evidence="11">
    <location>
        <begin position="328"/>
        <end position="382"/>
    </location>
</feature>
<evidence type="ECO:0000256" key="3">
    <source>
        <dbReference type="ARBA" id="ARBA00022553"/>
    </source>
</evidence>
<dbReference type="SUPFAM" id="SSF55874">
    <property type="entry name" value="ATPase domain of HSP90 chaperone/DNA topoisomerase II/histidine kinase"/>
    <property type="match status" value="1"/>
</dbReference>
<dbReference type="SMART" id="SM00387">
    <property type="entry name" value="HATPase_c"/>
    <property type="match status" value="1"/>
</dbReference>
<dbReference type="InterPro" id="IPR001610">
    <property type="entry name" value="PAC"/>
</dbReference>
<keyword evidence="4" id="KW-0808">Transferase</keyword>
<comment type="catalytic activity">
    <reaction evidence="1">
        <text>ATP + protein L-histidine = ADP + protein N-phospho-L-histidine.</text>
        <dbReference type="EC" id="2.7.13.3"/>
    </reaction>
</comment>
<dbReference type="CDD" id="cd00130">
    <property type="entry name" value="PAS"/>
    <property type="match status" value="1"/>
</dbReference>
<dbReference type="InterPro" id="IPR005467">
    <property type="entry name" value="His_kinase_dom"/>
</dbReference>
<dbReference type="InterPro" id="IPR050736">
    <property type="entry name" value="Sensor_HK_Regulatory"/>
</dbReference>
<name>A0A955L9U5_9BACT</name>
<accession>A0A955L9U5</accession>
<dbReference type="CDD" id="cd00082">
    <property type="entry name" value="HisKA"/>
    <property type="match status" value="1"/>
</dbReference>
<gene>
    <name evidence="12" type="ORF">KC669_01740</name>
</gene>
<feature type="transmembrane region" description="Helical" evidence="8">
    <location>
        <begin position="53"/>
        <end position="76"/>
    </location>
</feature>
<evidence type="ECO:0000313" key="12">
    <source>
        <dbReference type="EMBL" id="MCA9386734.1"/>
    </source>
</evidence>
<dbReference type="PANTHER" id="PTHR43711:SF31">
    <property type="entry name" value="HISTIDINE KINASE"/>
    <property type="match status" value="1"/>
</dbReference>
<dbReference type="FunFam" id="3.30.565.10:FF:000006">
    <property type="entry name" value="Sensor histidine kinase WalK"/>
    <property type="match status" value="1"/>
</dbReference>
<dbReference type="PROSITE" id="PS50109">
    <property type="entry name" value="HIS_KIN"/>
    <property type="match status" value="1"/>
</dbReference>
<feature type="domain" description="Histidine kinase" evidence="9">
    <location>
        <begin position="386"/>
        <end position="607"/>
    </location>
</feature>
<keyword evidence="3" id="KW-0597">Phosphoprotein</keyword>
<dbReference type="CDD" id="cd00075">
    <property type="entry name" value="HATPase"/>
    <property type="match status" value="1"/>
</dbReference>
<feature type="transmembrane region" description="Helical" evidence="8">
    <location>
        <begin position="27"/>
        <end position="46"/>
    </location>
</feature>
<dbReference type="EMBL" id="JAGQLF010000014">
    <property type="protein sequence ID" value="MCA9386734.1"/>
    <property type="molecule type" value="Genomic_DNA"/>
</dbReference>
<dbReference type="PROSITE" id="PS50112">
    <property type="entry name" value="PAS"/>
    <property type="match status" value="1"/>
</dbReference>
<dbReference type="Gene3D" id="3.30.565.10">
    <property type="entry name" value="Histidine kinase-like ATPase, C-terminal domain"/>
    <property type="match status" value="1"/>
</dbReference>
<keyword evidence="8" id="KW-1133">Transmembrane helix</keyword>
<dbReference type="Pfam" id="PF02518">
    <property type="entry name" value="HATPase_c"/>
    <property type="match status" value="1"/>
</dbReference>
<dbReference type="SUPFAM" id="SSF55785">
    <property type="entry name" value="PYP-like sensor domain (PAS domain)"/>
    <property type="match status" value="1"/>
</dbReference>